<dbReference type="CDD" id="cd00267">
    <property type="entry name" value="ABC_ATPase"/>
    <property type="match status" value="1"/>
</dbReference>
<accession>D6SU60</accession>
<dbReference type="InterPro" id="IPR014555">
    <property type="entry name" value="RecF-like"/>
</dbReference>
<protein>
    <submittedName>
        <fullName evidence="3">ATPase-like protein</fullName>
    </submittedName>
</protein>
<evidence type="ECO:0000313" key="4">
    <source>
        <dbReference type="Proteomes" id="UP000005496"/>
    </source>
</evidence>
<reference evidence="3" key="1">
    <citation type="submission" date="2010-05" db="EMBL/GenBank/DDBJ databases">
        <title>The draft genome of Desulfonatronospira thiodismutans ASO3-1.</title>
        <authorList>
            <consortium name="US DOE Joint Genome Institute (JGI-PGF)"/>
            <person name="Lucas S."/>
            <person name="Copeland A."/>
            <person name="Lapidus A."/>
            <person name="Cheng J.-F."/>
            <person name="Bruce D."/>
            <person name="Goodwin L."/>
            <person name="Pitluck S."/>
            <person name="Chertkov O."/>
            <person name="Brettin T."/>
            <person name="Detter J.C."/>
            <person name="Han C."/>
            <person name="Land M.L."/>
            <person name="Hauser L."/>
            <person name="Kyrpides N."/>
            <person name="Mikhailova N."/>
            <person name="Muyzer G."/>
            <person name="Woyke T."/>
        </authorList>
    </citation>
    <scope>NUCLEOTIDE SEQUENCE [LARGE SCALE GENOMIC DNA]</scope>
    <source>
        <strain evidence="3">ASO3-1</strain>
    </source>
</reference>
<dbReference type="EMBL" id="ACJN02000004">
    <property type="protein sequence ID" value="EFI32840.1"/>
    <property type="molecule type" value="Genomic_DNA"/>
</dbReference>
<dbReference type="AlphaFoldDB" id="D6SU60"/>
<organism evidence="3 4">
    <name type="scientific">Desulfonatronospira thiodismutans ASO3-1</name>
    <dbReference type="NCBI Taxonomy" id="555779"/>
    <lineage>
        <taxon>Bacteria</taxon>
        <taxon>Pseudomonadati</taxon>
        <taxon>Thermodesulfobacteriota</taxon>
        <taxon>Desulfovibrionia</taxon>
        <taxon>Desulfovibrionales</taxon>
        <taxon>Desulfonatronovibrionaceae</taxon>
        <taxon>Desulfonatronospira</taxon>
    </lineage>
</organism>
<dbReference type="Gene3D" id="3.40.50.300">
    <property type="entry name" value="P-loop containing nucleotide triphosphate hydrolases"/>
    <property type="match status" value="1"/>
</dbReference>
<feature type="domain" description="Endonuclease GajA/Old nuclease/RecF-like AAA" evidence="1">
    <location>
        <begin position="1"/>
        <end position="43"/>
    </location>
</feature>
<evidence type="ECO:0000259" key="2">
    <source>
        <dbReference type="Pfam" id="PF13304"/>
    </source>
</evidence>
<dbReference type="PANTHER" id="PTHR40396">
    <property type="entry name" value="ATPASE-LIKE PROTEIN"/>
    <property type="match status" value="1"/>
</dbReference>
<comment type="caution">
    <text evidence="3">The sequence shown here is derived from an EMBL/GenBank/DDBJ whole genome shotgun (WGS) entry which is preliminary data.</text>
</comment>
<sequence length="368" mass="42353">MLKKIYVNNYRCLVNFELDLGKMTILMGPNGGGKSTLFDLLRNIRRLLVDNARVNNVFPAEELNAWAGGTKQTFELHVGNDKDLYVYRLIISHNPDINKQRIDLETLTINDQALFEFKQGEVQLYTDHFEAGPGYPFDWSISALATIVPRGNNKKLTWFREWVEKLFIISLQPRHMDSVTVEESSWLNHDGSNFASWYRYISQEHQDKAFALTEELRLIVPGFHSFKLEAAGKQRVLKIGFTADSAHSSPLYFDFRQLSDGQRVIIVLYSILHGLRNLGNSIFLDEPENFVSLAEIQPWLIELRDACEEAFPQAVLISHHPELIDYLAPEYGRWLQREPLGPTRVKPMPKNLDPSIKLSEHIARGWVS</sequence>
<dbReference type="InterPro" id="IPR041685">
    <property type="entry name" value="AAA_GajA/Old/RecF-like"/>
</dbReference>
<proteinExistence type="predicted"/>
<dbReference type="RefSeq" id="WP_008871536.1">
    <property type="nucleotide sequence ID" value="NZ_ACJN02000004.1"/>
</dbReference>
<dbReference type="PIRSF" id="PIRSF029347">
    <property type="entry name" value="RecF"/>
    <property type="match status" value="1"/>
</dbReference>
<feature type="domain" description="ATPase AAA-type core" evidence="2">
    <location>
        <begin position="253"/>
        <end position="325"/>
    </location>
</feature>
<evidence type="ECO:0000259" key="1">
    <source>
        <dbReference type="Pfam" id="PF13175"/>
    </source>
</evidence>
<dbReference type="eggNOG" id="COG4637">
    <property type="taxonomic scope" value="Bacteria"/>
</dbReference>
<evidence type="ECO:0000313" key="3">
    <source>
        <dbReference type="EMBL" id="EFI32840.1"/>
    </source>
</evidence>
<dbReference type="Pfam" id="PF13304">
    <property type="entry name" value="AAA_21"/>
    <property type="match status" value="1"/>
</dbReference>
<keyword evidence="4" id="KW-1185">Reference proteome</keyword>
<dbReference type="PANTHER" id="PTHR40396:SF1">
    <property type="entry name" value="ATPASE AAA-TYPE CORE DOMAIN-CONTAINING PROTEIN"/>
    <property type="match status" value="1"/>
</dbReference>
<dbReference type="InterPro" id="IPR027417">
    <property type="entry name" value="P-loop_NTPase"/>
</dbReference>
<gene>
    <name evidence="3" type="ORF">Dthio_PD0147</name>
</gene>
<dbReference type="Pfam" id="PF13175">
    <property type="entry name" value="AAA_15"/>
    <property type="match status" value="1"/>
</dbReference>
<dbReference type="SUPFAM" id="SSF52540">
    <property type="entry name" value="P-loop containing nucleoside triphosphate hydrolases"/>
    <property type="match status" value="1"/>
</dbReference>
<dbReference type="Proteomes" id="UP000005496">
    <property type="component" value="Unassembled WGS sequence"/>
</dbReference>
<name>D6SU60_9BACT</name>
<dbReference type="InterPro" id="IPR003959">
    <property type="entry name" value="ATPase_AAA_core"/>
</dbReference>